<dbReference type="AlphaFoldDB" id="A0A849I7A5"/>
<dbReference type="SUPFAM" id="SSF160909">
    <property type="entry name" value="ATP12-like"/>
    <property type="match status" value="1"/>
</dbReference>
<evidence type="ECO:0000256" key="1">
    <source>
        <dbReference type="ARBA" id="ARBA00008231"/>
    </source>
</evidence>
<keyword evidence="5" id="KW-1185">Reference proteome</keyword>
<sequence>MAGTPIPAATRRFYEQAGIAEDEGGFALTLDGRRARTPGRAPLTLPTRALAEAIAREWQAQGASIDPTTMPLTRLANSTIDGVVPRAEEVRADLVRYAGSDLVVYRASGPDRLVAEQAAAWDPVHAFVRDSLSAHFVLSEGVMFVEQPAEAVAAVREEIARETSPFALAALHVMTTLTGSVLIALMHAAGRLPAEEAWRAAHVDEFFQESRWGEDHEASERRKQREAEFRAASLFLQLSRAG</sequence>
<dbReference type="RefSeq" id="WP_171217766.1">
    <property type="nucleotide sequence ID" value="NZ_JABEPP010000002.1"/>
</dbReference>
<keyword evidence="2" id="KW-0809">Transit peptide</keyword>
<dbReference type="Pfam" id="PF07542">
    <property type="entry name" value="ATP12"/>
    <property type="match status" value="1"/>
</dbReference>
<dbReference type="EMBL" id="JABEPP010000002">
    <property type="protein sequence ID" value="NNM72279.1"/>
    <property type="molecule type" value="Genomic_DNA"/>
</dbReference>
<accession>A0A849I7A5</accession>
<dbReference type="Gene3D" id="1.10.3580.10">
    <property type="entry name" value="ATP12 ATPase"/>
    <property type="match status" value="1"/>
</dbReference>
<evidence type="ECO:0000256" key="3">
    <source>
        <dbReference type="ARBA" id="ARBA00023186"/>
    </source>
</evidence>
<comment type="caution">
    <text evidence="4">The sequence shown here is derived from an EMBL/GenBank/DDBJ whole genome shotgun (WGS) entry which is preliminary data.</text>
</comment>
<name>A0A849I7A5_9HYPH</name>
<reference evidence="4 5" key="1">
    <citation type="submission" date="2020-04" db="EMBL/GenBank/DDBJ databases">
        <title>Enterovirga sp. isolate from soil.</title>
        <authorList>
            <person name="Chea S."/>
            <person name="Kim D.-U."/>
        </authorList>
    </citation>
    <scope>NUCLEOTIDE SEQUENCE [LARGE SCALE GENOMIC DNA]</scope>
    <source>
        <strain evidence="4 5">DB1703</strain>
    </source>
</reference>
<comment type="similarity">
    <text evidence="1">Belongs to the ATP12 family.</text>
</comment>
<organism evidence="4 5">
    <name type="scientific">Enterovirga aerilata</name>
    <dbReference type="NCBI Taxonomy" id="2730920"/>
    <lineage>
        <taxon>Bacteria</taxon>
        <taxon>Pseudomonadati</taxon>
        <taxon>Pseudomonadota</taxon>
        <taxon>Alphaproteobacteria</taxon>
        <taxon>Hyphomicrobiales</taxon>
        <taxon>Methylobacteriaceae</taxon>
        <taxon>Enterovirga</taxon>
    </lineage>
</organism>
<protein>
    <submittedName>
        <fullName evidence="4">ATPase</fullName>
    </submittedName>
</protein>
<dbReference type="InterPro" id="IPR023335">
    <property type="entry name" value="ATP12_ortho_dom_sf"/>
</dbReference>
<evidence type="ECO:0000313" key="5">
    <source>
        <dbReference type="Proteomes" id="UP000564885"/>
    </source>
</evidence>
<dbReference type="PANTHER" id="PTHR21013">
    <property type="entry name" value="ATP SYNTHASE MITOCHONDRIAL F1 COMPLEX ASSEMBLY FACTOR 2/ATP12 PROTEIN, MITOCHONDRIAL PRECURSOR"/>
    <property type="match status" value="1"/>
</dbReference>
<dbReference type="PANTHER" id="PTHR21013:SF10">
    <property type="entry name" value="ATP SYNTHASE MITOCHONDRIAL F1 COMPLEX ASSEMBLY FACTOR 2"/>
    <property type="match status" value="1"/>
</dbReference>
<dbReference type="Proteomes" id="UP000564885">
    <property type="component" value="Unassembled WGS sequence"/>
</dbReference>
<proteinExistence type="inferred from homology"/>
<gene>
    <name evidence="4" type="ORF">HJG44_07705</name>
</gene>
<dbReference type="Gene3D" id="3.30.2180.10">
    <property type="entry name" value="ATP12-like"/>
    <property type="match status" value="1"/>
</dbReference>
<evidence type="ECO:0000313" key="4">
    <source>
        <dbReference type="EMBL" id="NNM72279.1"/>
    </source>
</evidence>
<keyword evidence="3" id="KW-0143">Chaperone</keyword>
<evidence type="ECO:0000256" key="2">
    <source>
        <dbReference type="ARBA" id="ARBA00022946"/>
    </source>
</evidence>
<dbReference type="InterPro" id="IPR011419">
    <property type="entry name" value="ATP12_ATP_synth-F1-assembly"/>
</dbReference>
<dbReference type="InterPro" id="IPR042272">
    <property type="entry name" value="ATP12_ATP_synth-F1-assembly_N"/>
</dbReference>
<dbReference type="GO" id="GO:0043461">
    <property type="term" value="P:proton-transporting ATP synthase complex assembly"/>
    <property type="evidence" value="ECO:0007669"/>
    <property type="project" value="InterPro"/>
</dbReference>